<dbReference type="InterPro" id="IPR036206">
    <property type="entry name" value="ThiamineP_synth_sf"/>
</dbReference>
<dbReference type="InterPro" id="IPR013785">
    <property type="entry name" value="Aldolase_TIM"/>
</dbReference>
<evidence type="ECO:0000313" key="4">
    <source>
        <dbReference type="EMBL" id="GGA68975.1"/>
    </source>
</evidence>
<accession>A0A916RTI4</accession>
<evidence type="ECO:0000256" key="2">
    <source>
        <dbReference type="ARBA" id="ARBA00022977"/>
    </source>
</evidence>
<feature type="domain" description="Thiamine phosphate synthase/TenI" evidence="3">
    <location>
        <begin position="19"/>
        <end position="197"/>
    </location>
</feature>
<evidence type="ECO:0000256" key="1">
    <source>
        <dbReference type="ARBA" id="ARBA00004948"/>
    </source>
</evidence>
<dbReference type="Gene3D" id="3.20.20.70">
    <property type="entry name" value="Aldolase class I"/>
    <property type="match status" value="1"/>
</dbReference>
<dbReference type="InterPro" id="IPR022998">
    <property type="entry name" value="ThiamineP_synth_TenI"/>
</dbReference>
<dbReference type="GO" id="GO:0009228">
    <property type="term" value="P:thiamine biosynthetic process"/>
    <property type="evidence" value="ECO:0007669"/>
    <property type="project" value="UniProtKB-KW"/>
</dbReference>
<reference evidence="4" key="2">
    <citation type="submission" date="2020-09" db="EMBL/GenBank/DDBJ databases">
        <authorList>
            <person name="Sun Q."/>
            <person name="Zhou Y."/>
        </authorList>
    </citation>
    <scope>NUCLEOTIDE SEQUENCE</scope>
    <source>
        <strain evidence="4">CGMCC 1.15447</strain>
    </source>
</reference>
<reference evidence="4" key="1">
    <citation type="journal article" date="2014" name="Int. J. Syst. Evol. Microbiol.">
        <title>Complete genome sequence of Corynebacterium casei LMG S-19264T (=DSM 44701T), isolated from a smear-ripened cheese.</title>
        <authorList>
            <consortium name="US DOE Joint Genome Institute (JGI-PGF)"/>
            <person name="Walter F."/>
            <person name="Albersmeier A."/>
            <person name="Kalinowski J."/>
            <person name="Ruckert C."/>
        </authorList>
    </citation>
    <scope>NUCLEOTIDE SEQUENCE</scope>
    <source>
        <strain evidence="4">CGMCC 1.15447</strain>
    </source>
</reference>
<organism evidence="4 5">
    <name type="scientific">Edaphobacter acidisoli</name>
    <dbReference type="NCBI Taxonomy" id="2040573"/>
    <lineage>
        <taxon>Bacteria</taxon>
        <taxon>Pseudomonadati</taxon>
        <taxon>Acidobacteriota</taxon>
        <taxon>Terriglobia</taxon>
        <taxon>Terriglobales</taxon>
        <taxon>Acidobacteriaceae</taxon>
        <taxon>Edaphobacter</taxon>
    </lineage>
</organism>
<protein>
    <submittedName>
        <fullName evidence="4">Thiamine-phosphate synthase</fullName>
    </submittedName>
</protein>
<dbReference type="AlphaFoldDB" id="A0A916RTI4"/>
<keyword evidence="5" id="KW-1185">Reference proteome</keyword>
<keyword evidence="2" id="KW-0784">Thiamine biosynthesis</keyword>
<proteinExistence type="predicted"/>
<name>A0A916RTI4_9BACT</name>
<dbReference type="SUPFAM" id="SSF51391">
    <property type="entry name" value="Thiamin phosphate synthase"/>
    <property type="match status" value="1"/>
</dbReference>
<dbReference type="PANTHER" id="PTHR20857:SF15">
    <property type="entry name" value="THIAMINE-PHOSPHATE SYNTHASE"/>
    <property type="match status" value="1"/>
</dbReference>
<evidence type="ECO:0000313" key="5">
    <source>
        <dbReference type="Proteomes" id="UP000648801"/>
    </source>
</evidence>
<comment type="pathway">
    <text evidence="1">Cofactor biosynthesis; thiamine diphosphate biosynthesis.</text>
</comment>
<dbReference type="Proteomes" id="UP000648801">
    <property type="component" value="Unassembled WGS sequence"/>
</dbReference>
<dbReference type="GO" id="GO:0005737">
    <property type="term" value="C:cytoplasm"/>
    <property type="evidence" value="ECO:0007669"/>
    <property type="project" value="TreeGrafter"/>
</dbReference>
<dbReference type="GO" id="GO:0004789">
    <property type="term" value="F:thiamine-phosphate diphosphorylase activity"/>
    <property type="evidence" value="ECO:0007669"/>
    <property type="project" value="TreeGrafter"/>
</dbReference>
<dbReference type="Pfam" id="PF02581">
    <property type="entry name" value="TMP-TENI"/>
    <property type="match status" value="1"/>
</dbReference>
<evidence type="ECO:0000259" key="3">
    <source>
        <dbReference type="Pfam" id="PF02581"/>
    </source>
</evidence>
<sequence>MMHRYAITSRALFSGDESEKQAALITQCARWSREGTDFIQLREKDLPAAAQSQLARDILQTIAGSKTKLLINTRADVALATAAHGVHLTAAPGELTPTQVRQLYATANAPEPIITISCHTIEEVRRAIQHKPSAILFAPVFGKKIAGEADLPAAGLDKLREACIAAAPIPVYALGGITHENTPSCMKAGAAGIAAIRLFLG</sequence>
<dbReference type="PANTHER" id="PTHR20857">
    <property type="entry name" value="THIAMINE-PHOSPHATE PYROPHOSPHORYLASE"/>
    <property type="match status" value="1"/>
</dbReference>
<dbReference type="CDD" id="cd00564">
    <property type="entry name" value="TMP_TenI"/>
    <property type="match status" value="1"/>
</dbReference>
<dbReference type="RefSeq" id="WP_188759204.1">
    <property type="nucleotide sequence ID" value="NZ_BMJB01000001.1"/>
</dbReference>
<gene>
    <name evidence="4" type="primary">thiE</name>
    <name evidence="4" type="ORF">GCM10011507_20550</name>
</gene>
<comment type="caution">
    <text evidence="4">The sequence shown here is derived from an EMBL/GenBank/DDBJ whole genome shotgun (WGS) entry which is preliminary data.</text>
</comment>
<dbReference type="EMBL" id="BMJB01000001">
    <property type="protein sequence ID" value="GGA68975.1"/>
    <property type="molecule type" value="Genomic_DNA"/>
</dbReference>